<dbReference type="EMBL" id="WUBL01000043">
    <property type="protein sequence ID" value="KAF2968937.1"/>
    <property type="molecule type" value="Genomic_DNA"/>
</dbReference>
<feature type="compositionally biased region" description="Polar residues" evidence="1">
    <location>
        <begin position="447"/>
        <end position="458"/>
    </location>
</feature>
<reference evidence="3 4" key="1">
    <citation type="submission" date="2019-12" db="EMBL/GenBank/DDBJ databases">
        <title>Draft genome sequence of the ascomycete Xylaria multiplex DSM 110363.</title>
        <authorList>
            <person name="Buettner E."/>
            <person name="Kellner H."/>
        </authorList>
    </citation>
    <scope>NUCLEOTIDE SEQUENCE [LARGE SCALE GENOMIC DNA]</scope>
    <source>
        <strain evidence="3 4">DSM 110363</strain>
    </source>
</reference>
<dbReference type="Proteomes" id="UP000481858">
    <property type="component" value="Unassembled WGS sequence"/>
</dbReference>
<dbReference type="AlphaFoldDB" id="A0A7C8N852"/>
<proteinExistence type="predicted"/>
<evidence type="ECO:0000256" key="1">
    <source>
        <dbReference type="SAM" id="MobiDB-lite"/>
    </source>
</evidence>
<feature type="compositionally biased region" description="Low complexity" evidence="1">
    <location>
        <begin position="303"/>
        <end position="324"/>
    </location>
</feature>
<dbReference type="InParanoid" id="A0A7C8N852"/>
<feature type="region of interest" description="Disordered" evidence="1">
    <location>
        <begin position="302"/>
        <end position="344"/>
    </location>
</feature>
<dbReference type="OrthoDB" id="5429716at2759"/>
<evidence type="ECO:0000256" key="2">
    <source>
        <dbReference type="SAM" id="Phobius"/>
    </source>
</evidence>
<feature type="transmembrane region" description="Helical" evidence="2">
    <location>
        <begin position="348"/>
        <end position="371"/>
    </location>
</feature>
<evidence type="ECO:0000313" key="4">
    <source>
        <dbReference type="Proteomes" id="UP000481858"/>
    </source>
</evidence>
<gene>
    <name evidence="3" type="ORF">GQX73_g4627</name>
</gene>
<comment type="caution">
    <text evidence="3">The sequence shown here is derived from an EMBL/GenBank/DDBJ whole genome shotgun (WGS) entry which is preliminary data.</text>
</comment>
<keyword evidence="4" id="KW-1185">Reference proteome</keyword>
<organism evidence="3 4">
    <name type="scientific">Xylaria multiplex</name>
    <dbReference type="NCBI Taxonomy" id="323545"/>
    <lineage>
        <taxon>Eukaryota</taxon>
        <taxon>Fungi</taxon>
        <taxon>Dikarya</taxon>
        <taxon>Ascomycota</taxon>
        <taxon>Pezizomycotina</taxon>
        <taxon>Sordariomycetes</taxon>
        <taxon>Xylariomycetidae</taxon>
        <taxon>Xylariales</taxon>
        <taxon>Xylariaceae</taxon>
        <taxon>Xylaria</taxon>
    </lineage>
</organism>
<evidence type="ECO:0000313" key="3">
    <source>
        <dbReference type="EMBL" id="KAF2968937.1"/>
    </source>
</evidence>
<accession>A0A7C8N852</accession>
<keyword evidence="2" id="KW-1133">Transmembrane helix</keyword>
<keyword evidence="2" id="KW-0812">Transmembrane</keyword>
<protein>
    <submittedName>
        <fullName evidence="3">Uncharacterized protein</fullName>
    </submittedName>
</protein>
<feature type="compositionally biased region" description="Basic and acidic residues" evidence="1">
    <location>
        <begin position="460"/>
        <end position="469"/>
    </location>
</feature>
<feature type="region of interest" description="Disordered" evidence="1">
    <location>
        <begin position="447"/>
        <end position="469"/>
    </location>
</feature>
<sequence length="469" mass="49398">MSTFKLYDIVPDLGDFVPSNAAPAYVGLLVGLVLCLRLQVRVPSRQCHLPTPSPGINDMKGIKATLLRRQPLRSLFVRFPSPYILHQSSPFLAIALFALQSRSHISHTNINGMATPVISGITRTNLGPLTTNTWTYTCTEVIQQCSDCNVGWAAQTCVDGVVSDNQACWPPRATNVPVTSGALNAWGVYSPGIECPSGYTSIAAAIHGGSADFDFQFPLTAGETAVGCCPIGGFTATRDVFNSQTCTQLEPTTSFLVGSCGTAGPTFTPFSVGGTLDSKTYTSFAVHAPLLQLVYQASDLPETGTTKTGSSGSSSSTGSSNGGTLPPTSRPNGENGQSGTSSGLSPGAAAGIAVGAILGVLLITAAAFCLWRVGRRRRLLLQQHQQQHAKASSPRDDAEFFASEFKLYWPPAVLAPPVQDNSFAYSVAVPSGIVEVNPTHPAELASNTLPSELANSSRPFELESSPRMR</sequence>
<feature type="compositionally biased region" description="Polar residues" evidence="1">
    <location>
        <begin position="326"/>
        <end position="344"/>
    </location>
</feature>
<name>A0A7C8N852_9PEZI</name>
<keyword evidence="2" id="KW-0472">Membrane</keyword>